<dbReference type="PRINTS" id="PR00261">
    <property type="entry name" value="LDLRECEPTOR"/>
</dbReference>
<feature type="region of interest" description="Disordered" evidence="3">
    <location>
        <begin position="662"/>
        <end position="769"/>
    </location>
</feature>
<evidence type="ECO:0000256" key="1">
    <source>
        <dbReference type="ARBA" id="ARBA00023157"/>
    </source>
</evidence>
<dbReference type="VEuPathDB" id="VectorBase:ADAC006615"/>
<dbReference type="VEuPathDB" id="VectorBase:ADAR2_003483"/>
<feature type="region of interest" description="Disordered" evidence="3">
    <location>
        <begin position="396"/>
        <end position="415"/>
    </location>
</feature>
<protein>
    <recommendedName>
        <fullName evidence="5">Basement membrane-specific heparan sulfate proteoglycan core protein</fullName>
    </recommendedName>
</protein>
<feature type="compositionally biased region" description="Polar residues" evidence="3">
    <location>
        <begin position="167"/>
        <end position="179"/>
    </location>
</feature>
<dbReference type="AlphaFoldDB" id="A0A2M4CZR0"/>
<feature type="compositionally biased region" description="Polar residues" evidence="3">
    <location>
        <begin position="254"/>
        <end position="266"/>
    </location>
</feature>
<accession>A0A2M4CZR0</accession>
<feature type="compositionally biased region" description="Polar residues" evidence="3">
    <location>
        <begin position="760"/>
        <end position="769"/>
    </location>
</feature>
<dbReference type="Gene3D" id="4.10.400.10">
    <property type="entry name" value="Low-density Lipoprotein Receptor"/>
    <property type="match status" value="1"/>
</dbReference>
<feature type="region of interest" description="Disordered" evidence="3">
    <location>
        <begin position="518"/>
        <end position="547"/>
    </location>
</feature>
<feature type="compositionally biased region" description="Basic and acidic residues" evidence="3">
    <location>
        <begin position="200"/>
        <end position="213"/>
    </location>
</feature>
<comment type="caution">
    <text evidence="2">Lacks conserved residue(s) required for the propagation of feature annotation.</text>
</comment>
<organism evidence="4">
    <name type="scientific">Anopheles darlingi</name>
    <name type="common">Mosquito</name>
    <dbReference type="NCBI Taxonomy" id="43151"/>
    <lineage>
        <taxon>Eukaryota</taxon>
        <taxon>Metazoa</taxon>
        <taxon>Ecdysozoa</taxon>
        <taxon>Arthropoda</taxon>
        <taxon>Hexapoda</taxon>
        <taxon>Insecta</taxon>
        <taxon>Pterygota</taxon>
        <taxon>Neoptera</taxon>
        <taxon>Endopterygota</taxon>
        <taxon>Diptera</taxon>
        <taxon>Nematocera</taxon>
        <taxon>Culicoidea</taxon>
        <taxon>Culicidae</taxon>
        <taxon>Anophelinae</taxon>
        <taxon>Anopheles</taxon>
    </lineage>
</organism>
<evidence type="ECO:0008006" key="5">
    <source>
        <dbReference type="Google" id="ProtNLM"/>
    </source>
</evidence>
<evidence type="ECO:0000313" key="4">
    <source>
        <dbReference type="EMBL" id="MBW70803.1"/>
    </source>
</evidence>
<feature type="compositionally biased region" description="Basic and acidic residues" evidence="3">
    <location>
        <begin position="298"/>
        <end position="308"/>
    </location>
</feature>
<reference evidence="4" key="1">
    <citation type="submission" date="2018-01" db="EMBL/GenBank/DDBJ databases">
        <title>An insight into the sialome of Amazonian anophelines.</title>
        <authorList>
            <person name="Ribeiro J.M."/>
            <person name="Scarpassa V."/>
            <person name="Calvo E."/>
        </authorList>
    </citation>
    <scope>NUCLEOTIDE SEQUENCE</scope>
</reference>
<keyword evidence="1 2" id="KW-1015">Disulfide bond</keyword>
<dbReference type="SMART" id="SM00192">
    <property type="entry name" value="LDLa"/>
    <property type="match status" value="2"/>
</dbReference>
<feature type="compositionally biased region" description="Basic residues" evidence="3">
    <location>
        <begin position="309"/>
        <end position="331"/>
    </location>
</feature>
<evidence type="ECO:0000256" key="2">
    <source>
        <dbReference type="PROSITE-ProRule" id="PRU00124"/>
    </source>
</evidence>
<feature type="region of interest" description="Disordered" evidence="3">
    <location>
        <begin position="1"/>
        <end position="24"/>
    </location>
</feature>
<feature type="compositionally biased region" description="Polar residues" evidence="3">
    <location>
        <begin position="1"/>
        <end position="23"/>
    </location>
</feature>
<sequence>MNYASKRQGQRQPMLADSSSTNRHSSEPTGGFLWCCPTIEATPDDSTLLSASVILLVANTIAMIVTCRTFDPVLDLDDIITDGHMPTPTPAGRVVTPPTARQIRRRRLRQQSSAICFDGKFVEPPLDKRADKKHECTPDTERQTGTARAPDKHAEAKQHENERTCEQDSPQSAASTTPHATADTKPLRSDETKPTPTANRYREEIPLPVHEPDNNTSQPNHDAHLSDQDNDNKKQKTKQNNDNEPERQKDDSNKQSQGPANHTQEGAAQGWLMRSHNHSKRTTHNQETTPNGNGAKPESNRNNHDQGMRKMKKTKKPNHDKKNKQKKKQKQKKTEQEASAGLTEPSTATVTSKERQSHATGTGKGRLAPAAQSLTPPATKFAGKSGRFVGVRPKRQYDYGPIDNEGSGDAGEGSGEPPLWVNYKLQLTIPEPYQAGFRKVDQSDERILRYQADLSRLVNDVALLDVEATITRLEPYSLNKQLTLVTATFDAPQNIDLDELEESIIKQLQGPGYSLRSDGVALTPANDDEPVETTTTSFPDENDDDDEDALETTAAAPQENKCRGDDQYRCGQTEVYICDVQKCDGSVDCPNGEDESAEECPSDCRPNEIFCDRKCLAPEKRCDRIPDCSNGIDEEDCQPEARDASTAGLGHECGALYGVKAKRIPSSGNKQPDAHSRHNAQRAPPEPLKKPNNGEPRPKRNANAQNQTLTIENAAQKNSGRYVSTPKNPTRQPKATTGDGAINDDTQPQPKRINPPGTPLASTVGESKI</sequence>
<feature type="disulfide bond" evidence="2">
    <location>
        <begin position="622"/>
        <end position="637"/>
    </location>
</feature>
<dbReference type="PROSITE" id="PS50068">
    <property type="entry name" value="LDLRA_2"/>
    <property type="match status" value="2"/>
</dbReference>
<evidence type="ECO:0000256" key="3">
    <source>
        <dbReference type="SAM" id="MobiDB-lite"/>
    </source>
</evidence>
<feature type="compositionally biased region" description="Basic and acidic residues" evidence="3">
    <location>
        <begin position="149"/>
        <end position="166"/>
    </location>
</feature>
<dbReference type="SUPFAM" id="SSF57424">
    <property type="entry name" value="LDL receptor-like module"/>
    <property type="match status" value="1"/>
</dbReference>
<dbReference type="InterPro" id="IPR002172">
    <property type="entry name" value="LDrepeatLR_classA_rpt"/>
</dbReference>
<feature type="compositionally biased region" description="Basic and acidic residues" evidence="3">
    <location>
        <begin position="221"/>
        <end position="253"/>
    </location>
</feature>
<feature type="compositionally biased region" description="Polar residues" evidence="3">
    <location>
        <begin position="702"/>
        <end position="735"/>
    </location>
</feature>
<dbReference type="EMBL" id="GGFL01006625">
    <property type="protein sequence ID" value="MBW70803.1"/>
    <property type="molecule type" value="Transcribed_RNA"/>
</dbReference>
<dbReference type="CDD" id="cd00112">
    <property type="entry name" value="LDLa"/>
    <property type="match status" value="2"/>
</dbReference>
<name>A0A2M4CZR0_ANODA</name>
<feature type="compositionally biased region" description="Basic and acidic residues" evidence="3">
    <location>
        <begin position="128"/>
        <end position="142"/>
    </location>
</feature>
<proteinExistence type="predicted"/>
<feature type="region of interest" description="Disordered" evidence="3">
    <location>
        <begin position="128"/>
        <end position="389"/>
    </location>
</feature>
<dbReference type="InterPro" id="IPR036055">
    <property type="entry name" value="LDL_receptor-like_sf"/>
</dbReference>